<evidence type="ECO:0000256" key="3">
    <source>
        <dbReference type="ARBA" id="ARBA00022801"/>
    </source>
</evidence>
<dbReference type="GO" id="GO:0003993">
    <property type="term" value="F:acid phosphatase activity"/>
    <property type="evidence" value="ECO:0007669"/>
    <property type="project" value="UniProtKB-EC"/>
</dbReference>
<dbReference type="Pfam" id="PF00328">
    <property type="entry name" value="His_Phos_2"/>
    <property type="match status" value="1"/>
</dbReference>
<dbReference type="InterPro" id="IPR050645">
    <property type="entry name" value="Histidine_acid_phosphatase"/>
</dbReference>
<dbReference type="InterPro" id="IPR033379">
    <property type="entry name" value="Acid_Pase_AS"/>
</dbReference>
<sequence length="686" mass="79959">MLFILILISQAFADQLILSQILWRHGARTPLHCNWKCEEFEQQGMLNGYLTPTGMRQHYVLGQWLRRRYVEDLKLLSQNYNEAEIYIESTDVNRTIMSALSNLQGMYPLGTGPKVNPNLNHSYLLPPNDIIFEDLGNEAIPGLLQVVPVHVREKKADIYLRGYDAVACPRNEEIINNNVNSKLYHEINLKSQPLILDFAEQLQIDASLLNITNLYEYQDTFDSCEFNGYQMPKIKESTKQQMKLLQYLYFALEHNIDFDQARLLATPFFTKVLENMDSVINNNTKHKFRIFSAHDTTVELILNALNLTTVECLKQVYFKQEVQNKNCIYTFPGYASNIIFELYRKQGLDDQYYIQVLYNGTLMPICNNKYKCDYQEFNDIIKFQNVQNYEEECWITPKSEKQIATWLVVTISVALTLLFEFNNLKLEIINKNNLYQLIKFLSEKFTNEVQNIHNNKIMSSNLKSETQIKILSPQNNFISSLQNFKQDSHRNTEYDNVQIAYSMSNSINNLTPMKLQQRTRKISGNQLSVSRTDNIIIQCQICENLDDMNLIQPCQCENFYHQTCFKKKLLTTTGPFTNEIITCSICGIAYKIRKIETYNQQNFVSFLILLLLEQNNINCLILNQTNNHIGRIEWSLILVLQRSLVTRRDVFISSNYCFVNTIVTSLFSLFDIRISKRKCRSGLGNS</sequence>
<keyword evidence="5" id="KW-0325">Glycoprotein</keyword>
<evidence type="ECO:0008006" key="8">
    <source>
        <dbReference type="Google" id="ProtNLM"/>
    </source>
</evidence>
<accession>A0A8S1XHU4</accession>
<dbReference type="InterPro" id="IPR000560">
    <property type="entry name" value="His_Pase_clade-2"/>
</dbReference>
<evidence type="ECO:0000256" key="4">
    <source>
        <dbReference type="ARBA" id="ARBA00023157"/>
    </source>
</evidence>
<dbReference type="PROSITE" id="PS00778">
    <property type="entry name" value="HIS_ACID_PHOSPHAT_2"/>
    <property type="match status" value="1"/>
</dbReference>
<name>A0A8S1XHU4_9CILI</name>
<dbReference type="OrthoDB" id="299201at2759"/>
<dbReference type="Proteomes" id="UP000689195">
    <property type="component" value="Unassembled WGS sequence"/>
</dbReference>
<dbReference type="EMBL" id="CAJJDO010000124">
    <property type="protein sequence ID" value="CAD8200439.1"/>
    <property type="molecule type" value="Genomic_DNA"/>
</dbReference>
<proteinExistence type="predicted"/>
<organism evidence="6 7">
    <name type="scientific">Paramecium pentaurelia</name>
    <dbReference type="NCBI Taxonomy" id="43138"/>
    <lineage>
        <taxon>Eukaryota</taxon>
        <taxon>Sar</taxon>
        <taxon>Alveolata</taxon>
        <taxon>Ciliophora</taxon>
        <taxon>Intramacronucleata</taxon>
        <taxon>Oligohymenophorea</taxon>
        <taxon>Peniculida</taxon>
        <taxon>Parameciidae</taxon>
        <taxon>Paramecium</taxon>
    </lineage>
</organism>
<evidence type="ECO:0000313" key="6">
    <source>
        <dbReference type="EMBL" id="CAD8200439.1"/>
    </source>
</evidence>
<evidence type="ECO:0000256" key="2">
    <source>
        <dbReference type="ARBA" id="ARBA00022729"/>
    </source>
</evidence>
<evidence type="ECO:0000256" key="5">
    <source>
        <dbReference type="ARBA" id="ARBA00023180"/>
    </source>
</evidence>
<keyword evidence="4" id="KW-1015">Disulfide bond</keyword>
<dbReference type="AlphaFoldDB" id="A0A8S1XHU4"/>
<evidence type="ECO:0000313" key="7">
    <source>
        <dbReference type="Proteomes" id="UP000689195"/>
    </source>
</evidence>
<reference evidence="6" key="1">
    <citation type="submission" date="2021-01" db="EMBL/GenBank/DDBJ databases">
        <authorList>
            <consortium name="Genoscope - CEA"/>
            <person name="William W."/>
        </authorList>
    </citation>
    <scope>NUCLEOTIDE SEQUENCE</scope>
</reference>
<comment type="caution">
    <text evidence="6">The sequence shown here is derived from an EMBL/GenBank/DDBJ whole genome shotgun (WGS) entry which is preliminary data.</text>
</comment>
<dbReference type="PANTHER" id="PTHR11567:SF211">
    <property type="entry name" value="PROSTATIC ACID PHOSPHATASE"/>
    <property type="match status" value="1"/>
</dbReference>
<keyword evidence="3" id="KW-0378">Hydrolase</keyword>
<dbReference type="PANTHER" id="PTHR11567">
    <property type="entry name" value="ACID PHOSPHATASE-RELATED"/>
    <property type="match status" value="1"/>
</dbReference>
<protein>
    <recommendedName>
        <fullName evidence="8">Histidine phosphatase family (Branch 2) protein</fullName>
    </recommendedName>
</protein>
<keyword evidence="7" id="KW-1185">Reference proteome</keyword>
<gene>
    <name evidence="6" type="ORF">PPENT_87.1.T1240138</name>
</gene>
<comment type="catalytic activity">
    <reaction evidence="1">
        <text>a phosphate monoester + H2O = an alcohol + phosphate</text>
        <dbReference type="Rhea" id="RHEA:15017"/>
        <dbReference type="ChEBI" id="CHEBI:15377"/>
        <dbReference type="ChEBI" id="CHEBI:30879"/>
        <dbReference type="ChEBI" id="CHEBI:43474"/>
        <dbReference type="ChEBI" id="CHEBI:67140"/>
        <dbReference type="EC" id="3.1.3.2"/>
    </reaction>
</comment>
<evidence type="ECO:0000256" key="1">
    <source>
        <dbReference type="ARBA" id="ARBA00000032"/>
    </source>
</evidence>
<keyword evidence="2" id="KW-0732">Signal</keyword>
<dbReference type="CDD" id="cd07061">
    <property type="entry name" value="HP_HAP_like"/>
    <property type="match status" value="1"/>
</dbReference>